<dbReference type="InterPro" id="IPR011010">
    <property type="entry name" value="DNA_brk_join_enz"/>
</dbReference>
<keyword evidence="2" id="KW-0229">DNA integration</keyword>
<evidence type="ECO:0000313" key="8">
    <source>
        <dbReference type="EMBL" id="QPC47560.1"/>
    </source>
</evidence>
<proteinExistence type="inferred from homology"/>
<dbReference type="GO" id="GO:0003677">
    <property type="term" value="F:DNA binding"/>
    <property type="evidence" value="ECO:0007669"/>
    <property type="project" value="UniProtKB-UniRule"/>
</dbReference>
<feature type="domain" description="Core-binding (CB)" evidence="7">
    <location>
        <begin position="11"/>
        <end position="91"/>
    </location>
</feature>
<evidence type="ECO:0000256" key="2">
    <source>
        <dbReference type="ARBA" id="ARBA00022908"/>
    </source>
</evidence>
<dbReference type="Pfam" id="PF02899">
    <property type="entry name" value="Phage_int_SAM_1"/>
    <property type="match status" value="1"/>
</dbReference>
<dbReference type="InterPro" id="IPR002104">
    <property type="entry name" value="Integrase_catalytic"/>
</dbReference>
<keyword evidence="4" id="KW-0233">DNA recombination</keyword>
<keyword evidence="9" id="KW-1185">Reference proteome</keyword>
<dbReference type="RefSeq" id="WP_239672230.1">
    <property type="nucleotide sequence ID" value="NZ_CP049742.1"/>
</dbReference>
<dbReference type="InterPro" id="IPR010998">
    <property type="entry name" value="Integrase_recombinase_N"/>
</dbReference>
<gene>
    <name evidence="8" type="ORF">G8O30_11660</name>
</gene>
<dbReference type="AlphaFoldDB" id="A0A7S8CCP4"/>
<evidence type="ECO:0000256" key="3">
    <source>
        <dbReference type="ARBA" id="ARBA00023125"/>
    </source>
</evidence>
<comment type="similarity">
    <text evidence="1">Belongs to the 'phage' integrase family.</text>
</comment>
<dbReference type="PANTHER" id="PTHR30349">
    <property type="entry name" value="PHAGE INTEGRASE-RELATED"/>
    <property type="match status" value="1"/>
</dbReference>
<evidence type="ECO:0000256" key="5">
    <source>
        <dbReference type="PROSITE-ProRule" id="PRU01248"/>
    </source>
</evidence>
<sequence length="291" mass="33955">MGNLENKTVNTSLQKLIDEYLLSLKLSNKAEQTLQKYEWVLNRFFREVTVTLDELTSLHVHQWLQEFSKGKKARTIDLFLCVLSSFFQFCLLEGYMDRVVMKKRWKPKIPHSLPKYLSEEEFARVKKASESFSTRDRALLLFLFSSGCRSAEVSSLKIKDVVLSKRTADVVGKGKKIRQVHFSVECLLLLEEYLDTREIQDEDYLFLNRRNQQLKPDGIYEVVRKIGKRAELSFTLHPHCCRHTFATNMLARGASIEFIADELGHADLNTTRVYARIPTEEMRTQYQNKMG</sequence>
<evidence type="ECO:0000313" key="9">
    <source>
        <dbReference type="Proteomes" id="UP000593626"/>
    </source>
</evidence>
<dbReference type="InterPro" id="IPR004107">
    <property type="entry name" value="Integrase_SAM-like_N"/>
</dbReference>
<dbReference type="SUPFAM" id="SSF56349">
    <property type="entry name" value="DNA breaking-rejoining enzymes"/>
    <property type="match status" value="1"/>
</dbReference>
<organism evidence="8 9">
    <name type="scientific">Mangrovibacillus cuniculi</name>
    <dbReference type="NCBI Taxonomy" id="2593652"/>
    <lineage>
        <taxon>Bacteria</taxon>
        <taxon>Bacillati</taxon>
        <taxon>Bacillota</taxon>
        <taxon>Bacilli</taxon>
        <taxon>Bacillales</taxon>
        <taxon>Bacillaceae</taxon>
        <taxon>Mangrovibacillus</taxon>
    </lineage>
</organism>
<feature type="domain" description="Tyr recombinase" evidence="6">
    <location>
        <begin position="112"/>
        <end position="287"/>
    </location>
</feature>
<accession>A0A7S8CCP4</accession>
<protein>
    <submittedName>
        <fullName evidence="8">Tyrosine-type recombinase/integrase</fullName>
    </submittedName>
</protein>
<dbReference type="PROSITE" id="PS51900">
    <property type="entry name" value="CB"/>
    <property type="match status" value="1"/>
</dbReference>
<dbReference type="Proteomes" id="UP000593626">
    <property type="component" value="Chromosome"/>
</dbReference>
<name>A0A7S8CCP4_9BACI</name>
<evidence type="ECO:0000259" key="6">
    <source>
        <dbReference type="PROSITE" id="PS51898"/>
    </source>
</evidence>
<dbReference type="GO" id="GO:0015074">
    <property type="term" value="P:DNA integration"/>
    <property type="evidence" value="ECO:0007669"/>
    <property type="project" value="UniProtKB-KW"/>
</dbReference>
<dbReference type="PANTHER" id="PTHR30349:SF41">
    <property type="entry name" value="INTEGRASE_RECOMBINASE PROTEIN MJ0367-RELATED"/>
    <property type="match status" value="1"/>
</dbReference>
<evidence type="ECO:0000259" key="7">
    <source>
        <dbReference type="PROSITE" id="PS51900"/>
    </source>
</evidence>
<dbReference type="InterPro" id="IPR050090">
    <property type="entry name" value="Tyrosine_recombinase_XerCD"/>
</dbReference>
<dbReference type="Pfam" id="PF00589">
    <property type="entry name" value="Phage_integrase"/>
    <property type="match status" value="1"/>
</dbReference>
<reference evidence="8 9" key="1">
    <citation type="submission" date="2019-07" db="EMBL/GenBank/DDBJ databases">
        <title>Genome sequence of 2 isolates from Red Sea Mangroves.</title>
        <authorList>
            <person name="Sefrji F."/>
            <person name="Michoud G."/>
            <person name="Merlino G."/>
            <person name="Daffonchio D."/>
        </authorList>
    </citation>
    <scope>NUCLEOTIDE SEQUENCE [LARGE SCALE GENOMIC DNA]</scope>
    <source>
        <strain evidence="8 9">R1DC41</strain>
    </source>
</reference>
<dbReference type="KEGG" id="mcui:G8O30_11660"/>
<evidence type="ECO:0000256" key="1">
    <source>
        <dbReference type="ARBA" id="ARBA00008857"/>
    </source>
</evidence>
<dbReference type="Gene3D" id="1.10.443.10">
    <property type="entry name" value="Intergrase catalytic core"/>
    <property type="match status" value="1"/>
</dbReference>
<dbReference type="InterPro" id="IPR044068">
    <property type="entry name" value="CB"/>
</dbReference>
<dbReference type="EMBL" id="CP049742">
    <property type="protein sequence ID" value="QPC47560.1"/>
    <property type="molecule type" value="Genomic_DNA"/>
</dbReference>
<dbReference type="InterPro" id="IPR013762">
    <property type="entry name" value="Integrase-like_cat_sf"/>
</dbReference>
<dbReference type="GO" id="GO:0006310">
    <property type="term" value="P:DNA recombination"/>
    <property type="evidence" value="ECO:0007669"/>
    <property type="project" value="UniProtKB-KW"/>
</dbReference>
<dbReference type="PROSITE" id="PS51898">
    <property type="entry name" value="TYR_RECOMBINASE"/>
    <property type="match status" value="1"/>
</dbReference>
<dbReference type="Gene3D" id="1.10.150.130">
    <property type="match status" value="1"/>
</dbReference>
<evidence type="ECO:0000256" key="4">
    <source>
        <dbReference type="ARBA" id="ARBA00023172"/>
    </source>
</evidence>
<keyword evidence="3 5" id="KW-0238">DNA-binding</keyword>